<feature type="modified residue" description="N6-(pyridoxal phosphate)lysine" evidence="7">
    <location>
        <position position="100"/>
    </location>
</feature>
<dbReference type="HOGENOM" id="CLU_046285_0_0_11"/>
<dbReference type="EC" id="4.4.1.1" evidence="7"/>
<keyword evidence="4 7" id="KW-0663">Pyridoxal phosphate</keyword>
<proteinExistence type="inferred from homology"/>
<evidence type="ECO:0000256" key="3">
    <source>
        <dbReference type="ARBA" id="ARBA00022490"/>
    </source>
</evidence>
<evidence type="ECO:0000256" key="5">
    <source>
        <dbReference type="ARBA" id="ARBA00023239"/>
    </source>
</evidence>
<dbReference type="InterPro" id="IPR047586">
    <property type="entry name" value="Cds1"/>
</dbReference>
<dbReference type="GO" id="GO:0030170">
    <property type="term" value="F:pyridoxal phosphate binding"/>
    <property type="evidence" value="ECO:0007669"/>
    <property type="project" value="UniProtKB-UniRule"/>
</dbReference>
<evidence type="ECO:0000256" key="4">
    <source>
        <dbReference type="ARBA" id="ARBA00022898"/>
    </source>
</evidence>
<dbReference type="GO" id="GO:0005737">
    <property type="term" value="C:cytoplasm"/>
    <property type="evidence" value="ECO:0007669"/>
    <property type="project" value="UniProtKB-SubCell"/>
</dbReference>
<dbReference type="GO" id="GO:0016829">
    <property type="term" value="F:lyase activity"/>
    <property type="evidence" value="ECO:0007669"/>
    <property type="project" value="UniProtKB-KW"/>
</dbReference>
<dbReference type="PANTHER" id="PTHR10314">
    <property type="entry name" value="CYSTATHIONINE BETA-SYNTHASE"/>
    <property type="match status" value="1"/>
</dbReference>
<dbReference type="GO" id="GO:0019450">
    <property type="term" value="P:L-cysteine catabolic process to pyruvate"/>
    <property type="evidence" value="ECO:0007669"/>
    <property type="project" value="UniProtKB-UniRule"/>
</dbReference>
<organism evidence="9 10">
    <name type="scientific">Corynebacterium variabile (strain DSM 44702 / CIP 107183 / JCM 12073 / NCIMB 30131)</name>
    <name type="common">Corynebacterium mooreparkense</name>
    <dbReference type="NCBI Taxonomy" id="858619"/>
    <lineage>
        <taxon>Bacteria</taxon>
        <taxon>Bacillati</taxon>
        <taxon>Actinomycetota</taxon>
        <taxon>Actinomycetes</taxon>
        <taxon>Mycobacteriales</taxon>
        <taxon>Corynebacteriaceae</taxon>
        <taxon>Corynebacterium</taxon>
    </lineage>
</organism>
<sequence length="405" mass="43998">MPPSLSRGVLERSDDSFEITRVQRPELDSVPMADAAVTGTHDINRYDAAARRWAAEAIRKVQADQQRSADTHLLKMPLPDDWGVDLYLKDETTHPTGSLKHRLARSLFLYGLANGWIREDAPVVEASSGSTAISEAYFARLTGVPFITVVAASTSSEKVRLIRSYGAEVRFVDDASTVYAVAARTAAETGGHYMDQFTYAERATDWRGNNNIAESIFRQMSMERFPDPRWIVATAGTGGTSSTLGRYIRYTGRMTGLCVADPENSAFFPAWSAGDRSLVTDTPSRIEGIGRQRVEPSFTGPVVDRMTSVPDAAAIGTVHALEQVTGIRAGGSTGTGLWAALRLVAEMKDAGEQGSVVSLICDSGERYLDKYYSDAWLAEQGIDAAPYRDGVLNFLESGDAGMLTD</sequence>
<dbReference type="SUPFAM" id="SSF53686">
    <property type="entry name" value="Tryptophan synthase beta subunit-like PLP-dependent enzymes"/>
    <property type="match status" value="1"/>
</dbReference>
<evidence type="ECO:0000259" key="8">
    <source>
        <dbReference type="Pfam" id="PF00291"/>
    </source>
</evidence>
<dbReference type="Pfam" id="PF00291">
    <property type="entry name" value="PALP"/>
    <property type="match status" value="1"/>
</dbReference>
<keyword evidence="3 7" id="KW-0963">Cytoplasm</keyword>
<dbReference type="InterPro" id="IPR050214">
    <property type="entry name" value="Cys_Synth/Cystath_Beta-Synth"/>
</dbReference>
<comment type="catalytic activity">
    <reaction evidence="7">
        <text>L-cysteine + H2O = hydrogen sulfide + pyruvate + NH4(+) + H(+)</text>
        <dbReference type="Rhea" id="RHEA:24931"/>
        <dbReference type="ChEBI" id="CHEBI:15361"/>
        <dbReference type="ChEBI" id="CHEBI:15377"/>
        <dbReference type="ChEBI" id="CHEBI:15378"/>
        <dbReference type="ChEBI" id="CHEBI:28938"/>
        <dbReference type="ChEBI" id="CHEBI:29919"/>
        <dbReference type="ChEBI" id="CHEBI:35235"/>
        <dbReference type="EC" id="4.4.1.1"/>
    </reaction>
</comment>
<evidence type="ECO:0000256" key="2">
    <source>
        <dbReference type="ARBA" id="ARBA00004496"/>
    </source>
</evidence>
<dbReference type="InterPro" id="IPR036052">
    <property type="entry name" value="TrpB-like_PALP_sf"/>
</dbReference>
<evidence type="ECO:0000256" key="7">
    <source>
        <dbReference type="HAMAP-Rule" id="MF_00868"/>
    </source>
</evidence>
<evidence type="ECO:0000313" key="9">
    <source>
        <dbReference type="EMBL" id="AEK35955.1"/>
    </source>
</evidence>
<dbReference type="InterPro" id="IPR001926">
    <property type="entry name" value="TrpB-like_PALP"/>
</dbReference>
<feature type="domain" description="Tryptophan synthase beta chain-like PALP" evidence="8">
    <location>
        <begin position="70"/>
        <end position="362"/>
    </location>
</feature>
<gene>
    <name evidence="7" type="primary">cds1</name>
    <name evidence="9" type="ordered locus">CVAR_0603</name>
</gene>
<evidence type="ECO:0000256" key="1">
    <source>
        <dbReference type="ARBA" id="ARBA00001933"/>
    </source>
</evidence>
<comment type="function">
    <text evidence="6">A cysteine desulfhydrase that generates hydrogen sulfide, H(2)S. The H(2)S produced by this enzyme stimulates respiration in M.tuberculosis, mediated primarily via cytochrome bd with a lesser contribution from cytochrome bc1/aa3. H(2)S modulates the balance between respiration and glycolysis, and also contributes to redox homeostasis. Probably eliminates toxic levels of Cys (which can induce oxidative stress).</text>
</comment>
<dbReference type="KEGG" id="cva:CVAR_0603"/>
<accession>G0HCZ1</accession>
<comment type="function">
    <text evidence="7">A cysteine desulfhydrase that generates hydrogen sulfide, H(2)S. The H(2)S produced by this enzyme modulates the balance between respiration and glycolysis, and contributes to redox homeostasis. Probably eliminates toxic levels of Cys (which can induce oxidative stress).</text>
</comment>
<dbReference type="AlphaFoldDB" id="G0HCZ1"/>
<reference evidence="9 10" key="1">
    <citation type="journal article" date="2011" name="BMC Genomics">
        <title>Complete genome sequence of Corynebacterium variabile DSM 44702 isolated from the surface of smear-ripened cheeses and insights into cheese ripening and flavor generation.</title>
        <authorList>
            <person name="Schroeder J."/>
            <person name="Maus I."/>
            <person name="Trost E."/>
            <person name="Tauch A."/>
        </authorList>
    </citation>
    <scope>NUCLEOTIDE SEQUENCE [LARGE SCALE GENOMIC DNA]</scope>
    <source>
        <strain evidence="10">DSM 44702 / JCM 12073 / NCIMB 30131</strain>
    </source>
</reference>
<dbReference type="eggNOG" id="COG0031">
    <property type="taxonomic scope" value="Bacteria"/>
</dbReference>
<keyword evidence="5 7" id="KW-0456">Lyase</keyword>
<dbReference type="HAMAP" id="MF_00868">
    <property type="entry name" value="Cds1"/>
    <property type="match status" value="1"/>
</dbReference>
<protein>
    <recommendedName>
        <fullName evidence="7">L-cysteine desulfhydrase Cds1</fullName>
        <ecNumber evidence="7">4.4.1.1</ecNumber>
    </recommendedName>
</protein>
<dbReference type="FunFam" id="3.40.50.1100:FF:000015">
    <property type="entry name" value="Cysteine synthase B"/>
    <property type="match status" value="1"/>
</dbReference>
<comment type="subcellular location">
    <subcellularLocation>
        <location evidence="2">Cytoplasm</location>
    </subcellularLocation>
</comment>
<name>G0HCZ1_CORVD</name>
<dbReference type="STRING" id="858619.CVAR_0603"/>
<comment type="similarity">
    <text evidence="7">Belongs to the cysteine synthase/cystathionine beta-synthase family. Cds1 subfamily.</text>
</comment>
<evidence type="ECO:0000313" key="10">
    <source>
        <dbReference type="Proteomes" id="UP000006659"/>
    </source>
</evidence>
<dbReference type="EMBL" id="CP002917">
    <property type="protein sequence ID" value="AEK35955.1"/>
    <property type="molecule type" value="Genomic_DNA"/>
</dbReference>
<dbReference type="Proteomes" id="UP000006659">
    <property type="component" value="Chromosome"/>
</dbReference>
<comment type="cofactor">
    <cofactor evidence="1 7">
        <name>pyridoxal 5'-phosphate</name>
        <dbReference type="ChEBI" id="CHEBI:597326"/>
    </cofactor>
</comment>
<dbReference type="Gene3D" id="3.40.50.1100">
    <property type="match status" value="2"/>
</dbReference>
<evidence type="ECO:0000256" key="6">
    <source>
        <dbReference type="ARBA" id="ARBA00055251"/>
    </source>
</evidence>